<evidence type="ECO:0000313" key="3">
    <source>
        <dbReference type="Proteomes" id="UP000473278"/>
    </source>
</evidence>
<comment type="caution">
    <text evidence="2">The sequence shown here is derived from an EMBL/GenBank/DDBJ whole genome shotgun (WGS) entry which is preliminary data.</text>
</comment>
<feature type="transmembrane region" description="Helical" evidence="1">
    <location>
        <begin position="145"/>
        <end position="165"/>
    </location>
</feature>
<proteinExistence type="predicted"/>
<protein>
    <recommendedName>
        <fullName evidence="4">DedA family protein</fullName>
    </recommendedName>
</protein>
<feature type="transmembrane region" description="Helical" evidence="1">
    <location>
        <begin position="107"/>
        <end position="133"/>
    </location>
</feature>
<accession>A0A6M1SMR4</accession>
<evidence type="ECO:0000313" key="2">
    <source>
        <dbReference type="EMBL" id="NGP76631.1"/>
    </source>
</evidence>
<reference evidence="2 3" key="1">
    <citation type="submission" date="2020-02" db="EMBL/GenBank/DDBJ databases">
        <title>Balneolaceae bacterium YR4-1, complete genome.</title>
        <authorList>
            <person name="Li Y."/>
            <person name="Wu S."/>
        </authorList>
    </citation>
    <scope>NUCLEOTIDE SEQUENCE [LARGE SCALE GENOMIC DNA]</scope>
    <source>
        <strain evidence="2 3">YR4-1</strain>
    </source>
</reference>
<keyword evidence="3" id="KW-1185">Reference proteome</keyword>
<sequence length="173" mass="19420">MVYALDFISFFNLVMEYESVDMTSLALLWSDYSDLAAIMTIALMSTVSLDQFSLMRGKLHPNQKVAKNGRDLIHQPLVQLLKYQFFGGTGNERFFLIGAGKISPVRFFVYNICSSVIWLSVVFLAGVILRIAVIQFTGRFGPVEFEIIMAILAVYIIGLMGTGILKRLHPGRN</sequence>
<evidence type="ECO:0008006" key="4">
    <source>
        <dbReference type="Google" id="ProtNLM"/>
    </source>
</evidence>
<gene>
    <name evidence="2" type="ORF">G3570_08300</name>
</gene>
<organism evidence="2 3">
    <name type="scientific">Halalkalibaculum roseum</name>
    <dbReference type="NCBI Taxonomy" id="2709311"/>
    <lineage>
        <taxon>Bacteria</taxon>
        <taxon>Pseudomonadati</taxon>
        <taxon>Balneolota</taxon>
        <taxon>Balneolia</taxon>
        <taxon>Balneolales</taxon>
        <taxon>Balneolaceae</taxon>
        <taxon>Halalkalibaculum</taxon>
    </lineage>
</organism>
<dbReference type="RefSeq" id="WP_249066820.1">
    <property type="nucleotide sequence ID" value="NZ_JAALLT010000002.1"/>
</dbReference>
<keyword evidence="1" id="KW-0472">Membrane</keyword>
<keyword evidence="1" id="KW-1133">Transmembrane helix</keyword>
<evidence type="ECO:0000256" key="1">
    <source>
        <dbReference type="SAM" id="Phobius"/>
    </source>
</evidence>
<keyword evidence="1" id="KW-0812">Transmembrane</keyword>
<feature type="transmembrane region" description="Helical" evidence="1">
    <location>
        <begin position="35"/>
        <end position="54"/>
    </location>
</feature>
<dbReference type="EMBL" id="JAALLT010000002">
    <property type="protein sequence ID" value="NGP76631.1"/>
    <property type="molecule type" value="Genomic_DNA"/>
</dbReference>
<name>A0A6M1SMR4_9BACT</name>
<dbReference type="Proteomes" id="UP000473278">
    <property type="component" value="Unassembled WGS sequence"/>
</dbReference>
<dbReference type="AlphaFoldDB" id="A0A6M1SMR4"/>